<accession>A0A1W6KE14</accession>
<evidence type="ECO:0000313" key="12">
    <source>
        <dbReference type="Proteomes" id="UP000199211"/>
    </source>
</evidence>
<dbReference type="PANTHER" id="PTHR35093:SF8">
    <property type="entry name" value="OUTER MEMBRANE PROTEIN NMB0088-RELATED"/>
    <property type="match status" value="1"/>
</dbReference>
<dbReference type="Proteomes" id="UP000193100">
    <property type="component" value="Chromosome"/>
</dbReference>
<reference evidence="10 12" key="1">
    <citation type="submission" date="2016-10" db="EMBL/GenBank/DDBJ databases">
        <authorList>
            <person name="Varghese N."/>
            <person name="Submissions S."/>
        </authorList>
    </citation>
    <scope>NUCLEOTIDE SEQUENCE [LARGE SCALE GENOMIC DNA]</scope>
    <source>
        <strain evidence="10 12">DSM 26291</strain>
    </source>
</reference>
<dbReference type="GO" id="GO:0009279">
    <property type="term" value="C:cell outer membrane"/>
    <property type="evidence" value="ECO:0007669"/>
    <property type="project" value="UniProtKB-SubCell"/>
</dbReference>
<evidence type="ECO:0000256" key="1">
    <source>
        <dbReference type="ARBA" id="ARBA00004571"/>
    </source>
</evidence>
<comment type="subcellular location">
    <subcellularLocation>
        <location evidence="1">Cell outer membrane</location>
        <topology evidence="1">Multi-pass membrane protein</topology>
    </subcellularLocation>
</comment>
<dbReference type="GeneID" id="77257551"/>
<reference evidence="9 11" key="2">
    <citation type="submission" date="2017-04" db="EMBL/GenBank/DDBJ databases">
        <title>Genome Sequence of Marinobacter salarius strain SMR5 Isolated from a culture of the Diatom Skeletonema marinoi.</title>
        <authorList>
            <person name="Topel M."/>
            <person name="Pinder M.I.M."/>
            <person name="Johansson O.N."/>
            <person name="Kourtchenko O."/>
            <person name="Godhe A."/>
            <person name="Clarke A.K."/>
        </authorList>
    </citation>
    <scope>NUCLEOTIDE SEQUENCE [LARGE SCALE GENOMIC DNA]</scope>
    <source>
        <strain evidence="9 11">SMR5</strain>
    </source>
</reference>
<keyword evidence="7" id="KW-0998">Cell outer membrane</keyword>
<protein>
    <submittedName>
        <fullName evidence="10">Long-chain fatty acid transport protein</fullName>
    </submittedName>
    <submittedName>
        <fullName evidence="9">Putative outer membrane protein</fullName>
    </submittedName>
</protein>
<name>A0A1W6KE14_9GAMM</name>
<evidence type="ECO:0000256" key="2">
    <source>
        <dbReference type="ARBA" id="ARBA00008163"/>
    </source>
</evidence>
<evidence type="ECO:0000256" key="3">
    <source>
        <dbReference type="ARBA" id="ARBA00022452"/>
    </source>
</evidence>
<sequence length="468" mass="49857">MRKNKVLPGSVIRIATVSALVAPAAALAGGFSLNEQSASAMGVANAGTAANPENATTVFFNPAGMSQLSGTNMSFGAAVLDIDAELKEGTGSAVRDDGRPVAGGNGGDIADPAVLPNFYMTHEINDWLDVGFGLHAPYGLAADYEDDFKGRFFADKTELTAIAFSPSIAVNDGNGFSMGAGVNVIYAEGRLTKFQDYSGTEARFGLPPGTLEDGYADIEGSDVALTFAFGLLWEMSERTQFGISAQTGTELELDGDAEVRNYPQGSLSGGGLTFSQSTVTERVTVPLDIPESITFGARHQLTDTVTLLAGATWAKWSRFEALDVVSREDNGPISSQAGPGLGDERLVTHVSENWKDTWQANVGAIWQATPEWAFKAGYAWDESPVNDDFRTARIPSGDRDWVTLGAQYADARSGWTVDVAAGVLLFDDEEVNEQNYDVNDEPMPGAARYRGTYELDAWSAGVQVSKQF</sequence>
<gene>
    <name evidence="9" type="ORF">MARSALSMR5_03630</name>
    <name evidence="10" type="ORF">SAMN04487868_106111</name>
</gene>
<dbReference type="Pfam" id="PF03349">
    <property type="entry name" value="Toluene_X"/>
    <property type="match status" value="1"/>
</dbReference>
<dbReference type="Gene3D" id="2.40.160.60">
    <property type="entry name" value="Outer membrane protein transport protein (OMPP1/FadL/TodX)"/>
    <property type="match status" value="1"/>
</dbReference>
<comment type="similarity">
    <text evidence="2">Belongs to the OmpP1/FadL family.</text>
</comment>
<dbReference type="PANTHER" id="PTHR35093">
    <property type="entry name" value="OUTER MEMBRANE PROTEIN NMB0088-RELATED"/>
    <property type="match status" value="1"/>
</dbReference>
<keyword evidence="6" id="KW-0472">Membrane</keyword>
<evidence type="ECO:0000313" key="9">
    <source>
        <dbReference type="EMBL" id="ARM85651.1"/>
    </source>
</evidence>
<dbReference type="Proteomes" id="UP000199211">
    <property type="component" value="Unassembled WGS sequence"/>
</dbReference>
<keyword evidence="3" id="KW-1134">Transmembrane beta strand</keyword>
<keyword evidence="5 8" id="KW-0732">Signal</keyword>
<feature type="chain" id="PRO_5044567038" evidence="8">
    <location>
        <begin position="29"/>
        <end position="468"/>
    </location>
</feature>
<evidence type="ECO:0000256" key="7">
    <source>
        <dbReference type="ARBA" id="ARBA00023237"/>
    </source>
</evidence>
<dbReference type="GO" id="GO:0015483">
    <property type="term" value="F:long-chain fatty acid transporting porin activity"/>
    <property type="evidence" value="ECO:0007669"/>
    <property type="project" value="TreeGrafter"/>
</dbReference>
<evidence type="ECO:0000313" key="11">
    <source>
        <dbReference type="Proteomes" id="UP000193100"/>
    </source>
</evidence>
<proteinExistence type="inferred from homology"/>
<evidence type="ECO:0000256" key="5">
    <source>
        <dbReference type="ARBA" id="ARBA00022729"/>
    </source>
</evidence>
<organism evidence="9 11">
    <name type="scientific">Marinobacter salarius</name>
    <dbReference type="NCBI Taxonomy" id="1420917"/>
    <lineage>
        <taxon>Bacteria</taxon>
        <taxon>Pseudomonadati</taxon>
        <taxon>Pseudomonadota</taxon>
        <taxon>Gammaproteobacteria</taxon>
        <taxon>Pseudomonadales</taxon>
        <taxon>Marinobacteraceae</taxon>
        <taxon>Marinobacter</taxon>
    </lineage>
</organism>
<evidence type="ECO:0000256" key="4">
    <source>
        <dbReference type="ARBA" id="ARBA00022692"/>
    </source>
</evidence>
<dbReference type="SUPFAM" id="SSF56935">
    <property type="entry name" value="Porins"/>
    <property type="match status" value="1"/>
</dbReference>
<evidence type="ECO:0000256" key="8">
    <source>
        <dbReference type="SAM" id="SignalP"/>
    </source>
</evidence>
<dbReference type="AlphaFoldDB" id="A0A1W6KE14"/>
<evidence type="ECO:0000256" key="6">
    <source>
        <dbReference type="ARBA" id="ARBA00023136"/>
    </source>
</evidence>
<dbReference type="EMBL" id="CP020931">
    <property type="protein sequence ID" value="ARM85651.1"/>
    <property type="molecule type" value="Genomic_DNA"/>
</dbReference>
<accession>A0A1I4JJI9</accession>
<feature type="signal peptide" evidence="8">
    <location>
        <begin position="1"/>
        <end position="28"/>
    </location>
</feature>
<keyword evidence="4" id="KW-0812">Transmembrane</keyword>
<dbReference type="EMBL" id="FOTV01000006">
    <property type="protein sequence ID" value="SFL66664.1"/>
    <property type="molecule type" value="Genomic_DNA"/>
</dbReference>
<dbReference type="RefSeq" id="WP_177190611.1">
    <property type="nucleotide sequence ID" value="NZ_CP020931.1"/>
</dbReference>
<keyword evidence="12" id="KW-1185">Reference proteome</keyword>
<evidence type="ECO:0000313" key="10">
    <source>
        <dbReference type="EMBL" id="SFL66664.1"/>
    </source>
</evidence>
<dbReference type="InterPro" id="IPR005017">
    <property type="entry name" value="OMPP1/FadL/TodX"/>
</dbReference>